<organism evidence="1 2">
    <name type="scientific">Clunio marinus</name>
    <dbReference type="NCBI Taxonomy" id="568069"/>
    <lineage>
        <taxon>Eukaryota</taxon>
        <taxon>Metazoa</taxon>
        <taxon>Ecdysozoa</taxon>
        <taxon>Arthropoda</taxon>
        <taxon>Hexapoda</taxon>
        <taxon>Insecta</taxon>
        <taxon>Pterygota</taxon>
        <taxon>Neoptera</taxon>
        <taxon>Endopterygota</taxon>
        <taxon>Diptera</taxon>
        <taxon>Nematocera</taxon>
        <taxon>Chironomoidea</taxon>
        <taxon>Chironomidae</taxon>
        <taxon>Clunio</taxon>
    </lineage>
</organism>
<accession>A0A1J1HTH1</accession>
<dbReference type="Proteomes" id="UP000183832">
    <property type="component" value="Unassembled WGS sequence"/>
</dbReference>
<reference evidence="1 2" key="1">
    <citation type="submission" date="2015-04" db="EMBL/GenBank/DDBJ databases">
        <authorList>
            <person name="Syromyatnikov M.Y."/>
            <person name="Popov V.N."/>
        </authorList>
    </citation>
    <scope>NUCLEOTIDE SEQUENCE [LARGE SCALE GENOMIC DNA]</scope>
</reference>
<name>A0A1J1HTH1_9DIPT</name>
<sequence length="140" mass="15592">MPKTEVKCSSNTCVVTHGAQLCSNSQISFFLLTLLVEHADKHVLYALTNMPCIKLAMKKKKLHEEELLPTYGSAKCIFGRAETEALIALLQVIKGSSLSSSEVNEMVSFRNVNDKTIQSRQDSWMCYCSVQTVCIVKCIL</sequence>
<proteinExistence type="predicted"/>
<protein>
    <submittedName>
        <fullName evidence="1">CLUMA_CG004548, isoform A</fullName>
    </submittedName>
</protein>
<gene>
    <name evidence="1" type="ORF">CLUMA_CG004548</name>
</gene>
<dbReference type="EMBL" id="CVRI01000020">
    <property type="protein sequence ID" value="CRK90858.1"/>
    <property type="molecule type" value="Genomic_DNA"/>
</dbReference>
<keyword evidence="2" id="KW-1185">Reference proteome</keyword>
<evidence type="ECO:0000313" key="2">
    <source>
        <dbReference type="Proteomes" id="UP000183832"/>
    </source>
</evidence>
<dbReference type="AlphaFoldDB" id="A0A1J1HTH1"/>
<evidence type="ECO:0000313" key="1">
    <source>
        <dbReference type="EMBL" id="CRK90858.1"/>
    </source>
</evidence>